<proteinExistence type="predicted"/>
<name>A0A3E0IKL3_9STAP</name>
<reference evidence="1 2" key="1">
    <citation type="journal article" date="2018" name="Vet. Microbiol.">
        <title>Characterisation of Staphylococcus felis isolated from cats using whole genome sequencing.</title>
        <authorList>
            <person name="Worthing K."/>
            <person name="Pang S."/>
            <person name="Trott D.J."/>
            <person name="Abraham S."/>
            <person name="Coombs G.W."/>
            <person name="Jordan D."/>
            <person name="McIntyre L."/>
            <person name="Davies M.R."/>
            <person name="Norris J."/>
        </authorList>
    </citation>
    <scope>NUCLEOTIDE SEQUENCE [LARGE SCALE GENOMIC DNA]</scope>
    <source>
        <strain evidence="1 2">F9</strain>
    </source>
</reference>
<dbReference type="AlphaFoldDB" id="A0A3E0IKL3"/>
<evidence type="ECO:0000313" key="1">
    <source>
        <dbReference type="EMBL" id="REH88675.1"/>
    </source>
</evidence>
<evidence type="ECO:0000313" key="2">
    <source>
        <dbReference type="Proteomes" id="UP000256562"/>
    </source>
</evidence>
<dbReference type="EMBL" id="QKXQ01000729">
    <property type="protein sequence ID" value="REH88675.1"/>
    <property type="molecule type" value="Genomic_DNA"/>
</dbReference>
<dbReference type="Proteomes" id="UP000256562">
    <property type="component" value="Unassembled WGS sequence"/>
</dbReference>
<comment type="caution">
    <text evidence="1">The sequence shown here is derived from an EMBL/GenBank/DDBJ whole genome shotgun (WGS) entry which is preliminary data.</text>
</comment>
<gene>
    <name evidence="1" type="ORF">DOS83_13985</name>
</gene>
<organism evidence="1 2">
    <name type="scientific">Staphylococcus felis</name>
    <dbReference type="NCBI Taxonomy" id="46127"/>
    <lineage>
        <taxon>Bacteria</taxon>
        <taxon>Bacillati</taxon>
        <taxon>Bacillota</taxon>
        <taxon>Bacilli</taxon>
        <taxon>Bacillales</taxon>
        <taxon>Staphylococcaceae</taxon>
        <taxon>Staphylococcus</taxon>
    </lineage>
</organism>
<accession>A0A3E0IKL3</accession>
<dbReference type="OrthoDB" id="2868124at2"/>
<protein>
    <submittedName>
        <fullName evidence="1">Uncharacterized protein</fullName>
    </submittedName>
</protein>
<sequence>MGLIWLNPQKDWSIIQYAESVYHEFIHQSIFLDDMVNSMFPDANACATEDALVTSTVLKIKRPLDRSYHAAGVSIGIMHLYYLFNDINNSTLYMKDLQVTLNEINERTKYLGEQGIYTLDIMNSFVKEPNFEDITKSLYKTVS</sequence>